<sequence length="243" mass="27843">MYAQSPHLTILRELIPRPPNLIHLHQRRPTPTPTRTMSRPPTPPSYPLSLLLPLHAPLLTHTTLLLLHTALIPLLLALLLLHLAFSPFLWLLALLGLLLPDEEGVEAAWVARWGERRVNLSIHRPRLEARREGKEEARRRSFYGAFPYAVTAVTAENSPSPSPRRAPDYNCGEKPSKMEMPTTDEELRKSPVTGTCTGYGKWKHRPTWEKEVSERLRLEEREACEMGRATSRGEREIVWREID</sequence>
<evidence type="ECO:0000313" key="4">
    <source>
        <dbReference type="Proteomes" id="UP000076738"/>
    </source>
</evidence>
<proteinExistence type="predicted"/>
<protein>
    <submittedName>
        <fullName evidence="3">Uncharacterized protein</fullName>
    </submittedName>
</protein>
<evidence type="ECO:0000256" key="1">
    <source>
        <dbReference type="SAM" id="MobiDB-lite"/>
    </source>
</evidence>
<accession>A0A167RBL5</accession>
<evidence type="ECO:0000256" key="2">
    <source>
        <dbReference type="SAM" id="Phobius"/>
    </source>
</evidence>
<organism evidence="3 4">
    <name type="scientific">Calocera viscosa (strain TUFC12733)</name>
    <dbReference type="NCBI Taxonomy" id="1330018"/>
    <lineage>
        <taxon>Eukaryota</taxon>
        <taxon>Fungi</taxon>
        <taxon>Dikarya</taxon>
        <taxon>Basidiomycota</taxon>
        <taxon>Agaricomycotina</taxon>
        <taxon>Dacrymycetes</taxon>
        <taxon>Dacrymycetales</taxon>
        <taxon>Dacrymycetaceae</taxon>
        <taxon>Calocera</taxon>
    </lineage>
</organism>
<feature type="region of interest" description="Disordered" evidence="1">
    <location>
        <begin position="23"/>
        <end position="43"/>
    </location>
</feature>
<keyword evidence="4" id="KW-1185">Reference proteome</keyword>
<reference evidence="3 4" key="1">
    <citation type="journal article" date="2016" name="Mol. Biol. Evol.">
        <title>Comparative Genomics of Early-Diverging Mushroom-Forming Fungi Provides Insights into the Origins of Lignocellulose Decay Capabilities.</title>
        <authorList>
            <person name="Nagy L.G."/>
            <person name="Riley R."/>
            <person name="Tritt A."/>
            <person name="Adam C."/>
            <person name="Daum C."/>
            <person name="Floudas D."/>
            <person name="Sun H."/>
            <person name="Yadav J.S."/>
            <person name="Pangilinan J."/>
            <person name="Larsson K.H."/>
            <person name="Matsuura K."/>
            <person name="Barry K."/>
            <person name="Labutti K."/>
            <person name="Kuo R."/>
            <person name="Ohm R.A."/>
            <person name="Bhattacharya S.S."/>
            <person name="Shirouzu T."/>
            <person name="Yoshinaga Y."/>
            <person name="Martin F.M."/>
            <person name="Grigoriev I.V."/>
            <person name="Hibbett D.S."/>
        </authorList>
    </citation>
    <scope>NUCLEOTIDE SEQUENCE [LARGE SCALE GENOMIC DNA]</scope>
    <source>
        <strain evidence="3 4">TUFC12733</strain>
    </source>
</reference>
<gene>
    <name evidence="3" type="ORF">CALVIDRAFT_211256</name>
</gene>
<keyword evidence="2" id="KW-1133">Transmembrane helix</keyword>
<dbReference type="AlphaFoldDB" id="A0A167RBL5"/>
<dbReference type="Proteomes" id="UP000076738">
    <property type="component" value="Unassembled WGS sequence"/>
</dbReference>
<name>A0A167RBL5_CALVF</name>
<feature type="transmembrane region" description="Helical" evidence="2">
    <location>
        <begin position="74"/>
        <end position="99"/>
    </location>
</feature>
<evidence type="ECO:0000313" key="3">
    <source>
        <dbReference type="EMBL" id="KZP00746.1"/>
    </source>
</evidence>
<feature type="region of interest" description="Disordered" evidence="1">
    <location>
        <begin position="154"/>
        <end position="192"/>
    </location>
</feature>
<keyword evidence="2" id="KW-0472">Membrane</keyword>
<dbReference type="EMBL" id="KV417268">
    <property type="protein sequence ID" value="KZP00746.1"/>
    <property type="molecule type" value="Genomic_DNA"/>
</dbReference>
<keyword evidence="2" id="KW-0812">Transmembrane</keyword>